<proteinExistence type="predicted"/>
<protein>
    <submittedName>
        <fullName evidence="1">GAF domain-containing protein</fullName>
    </submittedName>
</protein>
<evidence type="ECO:0000313" key="1">
    <source>
        <dbReference type="EMBL" id="WSC01706.1"/>
    </source>
</evidence>
<sequence length="183" mass="19934">MTTTPAFGTPQLNDAAGTELDLARRVRRLAELGLSEQPDSEFDAFATELANAAGTPYAMVNLVSDRRQYFAGLHVPDPSSYLPPVNRVMHRDHGYCPDVMARAKPLVLPDVYSSPRFAGNAVVDLIGIRTYAGAPLIDTDGIVLGTVCVVGTEPRPLSEGRPMLDLIKTHRDSLMGLIHHRRT</sequence>
<dbReference type="EMBL" id="CP109109">
    <property type="protein sequence ID" value="WSC01706.1"/>
    <property type="molecule type" value="Genomic_DNA"/>
</dbReference>
<organism evidence="1 2">
    <name type="scientific">Streptomyces scopuliridis</name>
    <dbReference type="NCBI Taxonomy" id="452529"/>
    <lineage>
        <taxon>Bacteria</taxon>
        <taxon>Bacillati</taxon>
        <taxon>Actinomycetota</taxon>
        <taxon>Actinomycetes</taxon>
        <taxon>Kitasatosporales</taxon>
        <taxon>Streptomycetaceae</taxon>
        <taxon>Streptomyces</taxon>
    </lineage>
</organism>
<reference evidence="1" key="1">
    <citation type="submission" date="2022-10" db="EMBL/GenBank/DDBJ databases">
        <title>The complete genomes of actinobacterial strains from the NBC collection.</title>
        <authorList>
            <person name="Joergensen T.S."/>
            <person name="Alvarez Arevalo M."/>
            <person name="Sterndorff E.B."/>
            <person name="Faurdal D."/>
            <person name="Vuksanovic O."/>
            <person name="Mourched A.-S."/>
            <person name="Charusanti P."/>
            <person name="Shaw S."/>
            <person name="Blin K."/>
            <person name="Weber T."/>
        </authorList>
    </citation>
    <scope>NUCLEOTIDE SEQUENCE</scope>
    <source>
        <strain evidence="1">NBC 01771</strain>
    </source>
</reference>
<evidence type="ECO:0000313" key="2">
    <source>
        <dbReference type="Proteomes" id="UP001348369"/>
    </source>
</evidence>
<name>A0ACD4ZTD1_9ACTN</name>
<dbReference type="Proteomes" id="UP001348369">
    <property type="component" value="Chromosome"/>
</dbReference>
<accession>A0ACD4ZTD1</accession>
<keyword evidence="2" id="KW-1185">Reference proteome</keyword>
<gene>
    <name evidence="1" type="ORF">OG835_34995</name>
</gene>